<organism evidence="1 2">
    <name type="scientific">Didymella glomerata</name>
    <dbReference type="NCBI Taxonomy" id="749621"/>
    <lineage>
        <taxon>Eukaryota</taxon>
        <taxon>Fungi</taxon>
        <taxon>Dikarya</taxon>
        <taxon>Ascomycota</taxon>
        <taxon>Pezizomycotina</taxon>
        <taxon>Dothideomycetes</taxon>
        <taxon>Pleosporomycetidae</taxon>
        <taxon>Pleosporales</taxon>
        <taxon>Pleosporineae</taxon>
        <taxon>Didymellaceae</taxon>
        <taxon>Didymella</taxon>
    </lineage>
</organism>
<sequence length="84" mass="8868">MTSANPILSKQAAPSVCGTIELKSGTSQKLYAGACYELQGPARGAHVSSACDCEFFPFETCNALVEPELDGSIQNAKGYFCQKS</sequence>
<name>A0A9W8X884_9PLEO</name>
<dbReference type="Proteomes" id="UP001140562">
    <property type="component" value="Unassembled WGS sequence"/>
</dbReference>
<accession>A0A9W8X884</accession>
<keyword evidence="2" id="KW-1185">Reference proteome</keyword>
<proteinExistence type="predicted"/>
<evidence type="ECO:0000313" key="1">
    <source>
        <dbReference type="EMBL" id="KAJ4342371.1"/>
    </source>
</evidence>
<evidence type="ECO:0000313" key="2">
    <source>
        <dbReference type="Proteomes" id="UP001140562"/>
    </source>
</evidence>
<protein>
    <submittedName>
        <fullName evidence="1">Uncharacterized protein</fullName>
    </submittedName>
</protein>
<reference evidence="1" key="1">
    <citation type="submission" date="2022-10" db="EMBL/GenBank/DDBJ databases">
        <title>Tapping the CABI collections for fungal endophytes: first genome assemblies for Collariella, Neodidymelliopsis, Ascochyta clinopodiicola, Didymella pomorum, Didymosphaeria variabile, Neocosmospora piperis and Neocucurbitaria cava.</title>
        <authorList>
            <person name="Hill R."/>
        </authorList>
    </citation>
    <scope>NUCLEOTIDE SEQUENCE</scope>
    <source>
        <strain evidence="1">IMI 360193</strain>
    </source>
</reference>
<dbReference type="OrthoDB" id="3737516at2759"/>
<comment type="caution">
    <text evidence="1">The sequence shown here is derived from an EMBL/GenBank/DDBJ whole genome shotgun (WGS) entry which is preliminary data.</text>
</comment>
<dbReference type="AlphaFoldDB" id="A0A9W8X884"/>
<dbReference type="EMBL" id="JAPEUV010000006">
    <property type="protein sequence ID" value="KAJ4342371.1"/>
    <property type="molecule type" value="Genomic_DNA"/>
</dbReference>
<gene>
    <name evidence="1" type="ORF">N0V87_000989</name>
</gene>